<dbReference type="SUPFAM" id="SSF52200">
    <property type="entry name" value="Toll/Interleukin receptor TIR domain"/>
    <property type="match status" value="1"/>
</dbReference>
<dbReference type="InterPro" id="IPR035897">
    <property type="entry name" value="Toll_tir_struct_dom_sf"/>
</dbReference>
<keyword evidence="2" id="KW-1185">Reference proteome</keyword>
<protein>
    <recommendedName>
        <fullName evidence="3">TIR domain-containing protein</fullName>
    </recommendedName>
</protein>
<gene>
    <name evidence="1" type="ORF">MCOR_23024</name>
</gene>
<dbReference type="AlphaFoldDB" id="A0A6J8BXX7"/>
<organism evidence="1 2">
    <name type="scientific">Mytilus coruscus</name>
    <name type="common">Sea mussel</name>
    <dbReference type="NCBI Taxonomy" id="42192"/>
    <lineage>
        <taxon>Eukaryota</taxon>
        <taxon>Metazoa</taxon>
        <taxon>Spiralia</taxon>
        <taxon>Lophotrochozoa</taxon>
        <taxon>Mollusca</taxon>
        <taxon>Bivalvia</taxon>
        <taxon>Autobranchia</taxon>
        <taxon>Pteriomorphia</taxon>
        <taxon>Mytilida</taxon>
        <taxon>Mytiloidea</taxon>
        <taxon>Mytilidae</taxon>
        <taxon>Mytilinae</taxon>
        <taxon>Mytilus</taxon>
    </lineage>
</organism>
<proteinExistence type="predicted"/>
<sequence>MGIISIIFIKDVLEVLKLFLVNVIERSGVSKDELYRRVNNSNLRCLSLKTKTDLDGAIIKGAAADIIEISTLIIHLNIASDFGKGSEFEGKLYDDVRAVRRIRNDLKHAVRPLSNEECYSYLEELKNLAVKFESHLNASPNEYIHLVHEISNKRRQHLIWNALRKKYTLQKIQLTEERALDIIIITIATTTTTNQAKGFLNPFQCVDLNLSEVQNMTEEINERDDSKMGPMQNSVSLDNKTDEWVEKDCDAERNKTGRAETKIQTMTSVDREDERLFEKCSENCEIYALPHPINNESRQKTTDKKMIPSNTVWHKTEKYVKLKEQKSFQFIEDTVDILFIEEEGKMNNYINLKEDLEETGMTMMSSREVSLPGRPVLPKLTKIKPSVFLLENETMCCLQAYQLQVGLKYHNKATCLLLSQLERVKKPSIQIRKSGLSGNYEYDLLLCYCPYDREKATRIKSWINAAIDDVRLELYEDVTTPGHFPFLQARSKRFIILITKNMMESRTFIHEVDMFIVRMAMENHIPQDLFVLLVDDKSLVPPSLIPIKQIPLQDMEEKNQDFIDWCAYLPTSETFKEGDLPLSHDS</sequence>
<dbReference type="EMBL" id="CACVKT020004026">
    <property type="protein sequence ID" value="CAC5387730.1"/>
    <property type="molecule type" value="Genomic_DNA"/>
</dbReference>
<name>A0A6J8BXX7_MYTCO</name>
<dbReference type="Proteomes" id="UP000507470">
    <property type="component" value="Unassembled WGS sequence"/>
</dbReference>
<evidence type="ECO:0000313" key="1">
    <source>
        <dbReference type="EMBL" id="CAC5387730.1"/>
    </source>
</evidence>
<accession>A0A6J8BXX7</accession>
<reference evidence="1 2" key="1">
    <citation type="submission" date="2020-06" db="EMBL/GenBank/DDBJ databases">
        <authorList>
            <person name="Li R."/>
            <person name="Bekaert M."/>
        </authorList>
    </citation>
    <scope>NUCLEOTIDE SEQUENCE [LARGE SCALE GENOMIC DNA]</scope>
    <source>
        <strain evidence="2">wild</strain>
    </source>
</reference>
<dbReference type="OrthoDB" id="6127095at2759"/>
<evidence type="ECO:0000313" key="2">
    <source>
        <dbReference type="Proteomes" id="UP000507470"/>
    </source>
</evidence>
<evidence type="ECO:0008006" key="3">
    <source>
        <dbReference type="Google" id="ProtNLM"/>
    </source>
</evidence>
<dbReference type="Gene3D" id="3.40.50.10140">
    <property type="entry name" value="Toll/interleukin-1 receptor homology (TIR) domain"/>
    <property type="match status" value="1"/>
</dbReference>